<proteinExistence type="predicted"/>
<feature type="region of interest" description="Disordered" evidence="1">
    <location>
        <begin position="1"/>
        <end position="52"/>
    </location>
</feature>
<dbReference type="EMBL" id="KQ965767">
    <property type="protein sequence ID" value="KXS14689.1"/>
    <property type="molecule type" value="Genomic_DNA"/>
</dbReference>
<evidence type="ECO:0000313" key="2">
    <source>
        <dbReference type="EMBL" id="KXS14689.1"/>
    </source>
</evidence>
<feature type="region of interest" description="Disordered" evidence="1">
    <location>
        <begin position="91"/>
        <end position="219"/>
    </location>
</feature>
<name>A0A139ADF2_GONPJ</name>
<gene>
    <name evidence="2" type="ORF">M427DRAFT_32895</name>
</gene>
<feature type="region of interest" description="Disordered" evidence="1">
    <location>
        <begin position="59"/>
        <end position="78"/>
    </location>
</feature>
<organism evidence="2 3">
    <name type="scientific">Gonapodya prolifera (strain JEL478)</name>
    <name type="common">Monoblepharis prolifera</name>
    <dbReference type="NCBI Taxonomy" id="1344416"/>
    <lineage>
        <taxon>Eukaryota</taxon>
        <taxon>Fungi</taxon>
        <taxon>Fungi incertae sedis</taxon>
        <taxon>Chytridiomycota</taxon>
        <taxon>Chytridiomycota incertae sedis</taxon>
        <taxon>Monoblepharidomycetes</taxon>
        <taxon>Monoblepharidales</taxon>
        <taxon>Gonapodyaceae</taxon>
        <taxon>Gonapodya</taxon>
    </lineage>
</organism>
<protein>
    <submittedName>
        <fullName evidence="2">Uncharacterized protein</fullName>
    </submittedName>
</protein>
<dbReference type="Proteomes" id="UP000070544">
    <property type="component" value="Unassembled WGS sequence"/>
</dbReference>
<feature type="compositionally biased region" description="Low complexity" evidence="1">
    <location>
        <begin position="180"/>
        <end position="197"/>
    </location>
</feature>
<reference evidence="2 3" key="1">
    <citation type="journal article" date="2015" name="Genome Biol. Evol.">
        <title>Phylogenomic analyses indicate that early fungi evolved digesting cell walls of algal ancestors of land plants.</title>
        <authorList>
            <person name="Chang Y."/>
            <person name="Wang S."/>
            <person name="Sekimoto S."/>
            <person name="Aerts A.L."/>
            <person name="Choi C."/>
            <person name="Clum A."/>
            <person name="LaButti K.M."/>
            <person name="Lindquist E.A."/>
            <person name="Yee Ngan C."/>
            <person name="Ohm R.A."/>
            <person name="Salamov A.A."/>
            <person name="Grigoriev I.V."/>
            <person name="Spatafora J.W."/>
            <person name="Berbee M.L."/>
        </authorList>
    </citation>
    <scope>NUCLEOTIDE SEQUENCE [LARGE SCALE GENOMIC DNA]</scope>
    <source>
        <strain evidence="2 3">JEL478</strain>
    </source>
</reference>
<dbReference type="AlphaFoldDB" id="A0A139ADF2"/>
<feature type="compositionally biased region" description="Low complexity" evidence="1">
    <location>
        <begin position="91"/>
        <end position="107"/>
    </location>
</feature>
<sequence>MHKTPKTNAENIDPNAHHSASKFPLSPTLAPPAHGTAFSLSSIQNSPFAPSIPDKVLAAMPKMPPAAPKFDATEAMDTDENFTVHSSAAVAAKGGKTVGGKSTATAAQAKRPVADSTAHGRNVRQKTSASQSATTAPAVPAARKPAVTSRTTTTTASRATASRAATTRATDSKPKTATSRPGARKPATTTTTTSAAAPAPPSDPPTGTGTGTPPRPKRAAWDIKGRLQDLEASNAYLLSARHNTVQNLDVVTQKLEESQETVRRMVEAQEKLREE</sequence>
<feature type="non-terminal residue" evidence="2">
    <location>
        <position position="275"/>
    </location>
</feature>
<feature type="compositionally biased region" description="Polar residues" evidence="1">
    <location>
        <begin position="38"/>
        <end position="48"/>
    </location>
</feature>
<evidence type="ECO:0000313" key="3">
    <source>
        <dbReference type="Proteomes" id="UP000070544"/>
    </source>
</evidence>
<keyword evidence="3" id="KW-1185">Reference proteome</keyword>
<accession>A0A139ADF2</accession>
<feature type="compositionally biased region" description="Polar residues" evidence="1">
    <location>
        <begin position="1"/>
        <end position="10"/>
    </location>
</feature>
<evidence type="ECO:0000256" key="1">
    <source>
        <dbReference type="SAM" id="MobiDB-lite"/>
    </source>
</evidence>
<feature type="compositionally biased region" description="Low complexity" evidence="1">
    <location>
        <begin position="125"/>
        <end position="169"/>
    </location>
</feature>